<evidence type="ECO:0000256" key="14">
    <source>
        <dbReference type="SAM" id="MobiDB-lite"/>
    </source>
</evidence>
<feature type="binding site" evidence="13">
    <location>
        <position position="421"/>
    </location>
    <ligand>
        <name>Zn(2+)</name>
        <dbReference type="ChEBI" id="CHEBI:29105"/>
    </ligand>
</feature>
<evidence type="ECO:0000256" key="6">
    <source>
        <dbReference type="ARBA" id="ARBA00022692"/>
    </source>
</evidence>
<dbReference type="Pfam" id="PF03006">
    <property type="entry name" value="HlyIII"/>
    <property type="match status" value="1"/>
</dbReference>
<reference evidence="16" key="4">
    <citation type="submission" date="2025-08" db="UniProtKB">
        <authorList>
            <consortium name="Ensembl"/>
        </authorList>
    </citation>
    <scope>IDENTIFICATION</scope>
</reference>
<feature type="transmembrane region" description="Helical" evidence="15">
    <location>
        <begin position="279"/>
        <end position="300"/>
    </location>
</feature>
<keyword evidence="4" id="KW-1003">Cell membrane</keyword>
<dbReference type="GO" id="GO:0005886">
    <property type="term" value="C:plasma membrane"/>
    <property type="evidence" value="ECO:0007669"/>
    <property type="project" value="UniProtKB-SubCell"/>
</dbReference>
<dbReference type="GO" id="GO:0048477">
    <property type="term" value="P:oogenesis"/>
    <property type="evidence" value="ECO:0007669"/>
    <property type="project" value="UniProtKB-KW"/>
</dbReference>
<evidence type="ECO:0000256" key="5">
    <source>
        <dbReference type="ARBA" id="ARBA00022665"/>
    </source>
</evidence>
<sequence length="488" mass="55438">MNSTLLKSRTGQIRGFLSQSPSSLSLSPSLSLSLSRAQSPSQTFPTLRPPAAPTQPIPFSSRPSSKLGKQCHVSGSLRNLQLFEYSRVPRISLSLSLCLSVSLSLSGLTSSFLSAGFCTAGFGSRSDALPCTPRVAMATVVMEQISRLFINIQQIRQLPSLLEQSAPCLPATVRDHEVPRIFREPYIHSGYRPVHHSWRYYFLTLFQRHNEAVNVWSHLIAALVVLIKLQEFSKTVDFLSDRHAWPFLILILASFNYLSCSALAHLLQARSELAHYSFFFLDYVGVAIYQYSSALVHYYYSIQEEWYHLVSSFFLPVATLLAWLSCIGCCYAKSNAQVLQPWARKLYQVVPAGLAYLLDISPVLHRIYSCHSISCTDPAVPYHRCQVLCFLVCAHFFSCPHPEKWLPGKCDIFLQGHQIFHLFMVFCTLAQLEAVHLDYKRRRHLYQAWHQHSTSAVFIGCTFIILSSISTAIYMRYRVKRKLSHKEK</sequence>
<feature type="compositionally biased region" description="Pro residues" evidence="14">
    <location>
        <begin position="47"/>
        <end position="56"/>
    </location>
</feature>
<evidence type="ECO:0000313" key="17">
    <source>
        <dbReference type="Proteomes" id="UP000314986"/>
    </source>
</evidence>
<feature type="binding site" evidence="13">
    <location>
        <position position="417"/>
    </location>
    <ligand>
        <name>Zn(2+)</name>
        <dbReference type="ChEBI" id="CHEBI:29105"/>
    </ligand>
</feature>
<evidence type="ECO:0000256" key="8">
    <source>
        <dbReference type="ARBA" id="ARBA00022943"/>
    </source>
</evidence>
<keyword evidence="7" id="KW-0221">Differentiation</keyword>
<keyword evidence="17" id="KW-1185">Reference proteome</keyword>
<keyword evidence="13" id="KW-0862">Zinc</keyword>
<feature type="transmembrane region" description="Helical" evidence="15">
    <location>
        <begin position="306"/>
        <end position="332"/>
    </location>
</feature>
<dbReference type="OMA" id="CHSISCT"/>
<dbReference type="GeneTree" id="ENSGT00940000161438"/>
<keyword evidence="3" id="KW-0217">Developmental protein</keyword>
<protein>
    <submittedName>
        <fullName evidence="16">Progestin and adipoQ receptor family member VII, b</fullName>
    </submittedName>
</protein>
<dbReference type="STRING" id="7868.ENSCMIP00000045155"/>
<dbReference type="GO" id="GO:0005496">
    <property type="term" value="F:steroid binding"/>
    <property type="evidence" value="ECO:0007669"/>
    <property type="project" value="UniProtKB-KW"/>
</dbReference>
<feature type="binding site" evidence="13">
    <location>
        <position position="265"/>
    </location>
    <ligand>
        <name>Zn(2+)</name>
        <dbReference type="ChEBI" id="CHEBI:29105"/>
    </ligand>
</feature>
<evidence type="ECO:0000256" key="3">
    <source>
        <dbReference type="ARBA" id="ARBA00022473"/>
    </source>
</evidence>
<dbReference type="InParanoid" id="A0A4W3KF93"/>
<feature type="transmembrane region" description="Helical" evidence="15">
    <location>
        <begin position="213"/>
        <end position="232"/>
    </location>
</feature>
<reference evidence="17" key="2">
    <citation type="journal article" date="2007" name="PLoS Biol.">
        <title>Survey sequencing and comparative analysis of the elephant shark (Callorhinchus milii) genome.</title>
        <authorList>
            <person name="Venkatesh B."/>
            <person name="Kirkness E.F."/>
            <person name="Loh Y.H."/>
            <person name="Halpern A.L."/>
            <person name="Lee A.P."/>
            <person name="Johnson J."/>
            <person name="Dandona N."/>
            <person name="Viswanathan L.D."/>
            <person name="Tay A."/>
            <person name="Venter J.C."/>
            <person name="Strausberg R.L."/>
            <person name="Brenner S."/>
        </authorList>
    </citation>
    <scope>NUCLEOTIDE SEQUENCE [LARGE SCALE GENOMIC DNA]</scope>
</reference>
<dbReference type="GO" id="GO:0046872">
    <property type="term" value="F:metal ion binding"/>
    <property type="evidence" value="ECO:0007669"/>
    <property type="project" value="UniProtKB-KW"/>
</dbReference>
<feature type="region of interest" description="Disordered" evidence="14">
    <location>
        <begin position="40"/>
        <end position="67"/>
    </location>
</feature>
<keyword evidence="8" id="KW-0896">Oogenesis</keyword>
<dbReference type="Proteomes" id="UP000314986">
    <property type="component" value="Unassembled WGS sequence"/>
</dbReference>
<evidence type="ECO:0000313" key="16">
    <source>
        <dbReference type="Ensembl" id="ENSCMIP00000045155.1"/>
    </source>
</evidence>
<reference evidence="17" key="1">
    <citation type="journal article" date="2006" name="Science">
        <title>Ancient noncoding elements conserved in the human genome.</title>
        <authorList>
            <person name="Venkatesh B."/>
            <person name="Kirkness E.F."/>
            <person name="Loh Y.H."/>
            <person name="Halpern A.L."/>
            <person name="Lee A.P."/>
            <person name="Johnson J."/>
            <person name="Dandona N."/>
            <person name="Viswanathan L.D."/>
            <person name="Tay A."/>
            <person name="Venter J.C."/>
            <person name="Strausberg R.L."/>
            <person name="Brenner S."/>
        </authorList>
    </citation>
    <scope>NUCLEOTIDE SEQUENCE [LARGE SCALE GENOMIC DNA]</scope>
</reference>
<evidence type="ECO:0000256" key="1">
    <source>
        <dbReference type="ARBA" id="ARBA00004651"/>
    </source>
</evidence>
<evidence type="ECO:0000256" key="4">
    <source>
        <dbReference type="ARBA" id="ARBA00022475"/>
    </source>
</evidence>
<reference evidence="17" key="3">
    <citation type="journal article" date="2014" name="Nature">
        <title>Elephant shark genome provides unique insights into gnathostome evolution.</title>
        <authorList>
            <consortium name="International Elephant Shark Genome Sequencing Consortium"/>
            <person name="Venkatesh B."/>
            <person name="Lee A.P."/>
            <person name="Ravi V."/>
            <person name="Maurya A.K."/>
            <person name="Lian M.M."/>
            <person name="Swann J.B."/>
            <person name="Ohta Y."/>
            <person name="Flajnik M.F."/>
            <person name="Sutoh Y."/>
            <person name="Kasahara M."/>
            <person name="Hoon S."/>
            <person name="Gangu V."/>
            <person name="Roy S.W."/>
            <person name="Irimia M."/>
            <person name="Korzh V."/>
            <person name="Kondrychyn I."/>
            <person name="Lim Z.W."/>
            <person name="Tay B.H."/>
            <person name="Tohari S."/>
            <person name="Kong K.W."/>
            <person name="Ho S."/>
            <person name="Lorente-Galdos B."/>
            <person name="Quilez J."/>
            <person name="Marques-Bonet T."/>
            <person name="Raney B.J."/>
            <person name="Ingham P.W."/>
            <person name="Tay A."/>
            <person name="Hillier L.W."/>
            <person name="Minx P."/>
            <person name="Boehm T."/>
            <person name="Wilson R.K."/>
            <person name="Brenner S."/>
            <person name="Warren W.C."/>
        </authorList>
    </citation>
    <scope>NUCLEOTIDE SEQUENCE [LARGE SCALE GENOMIC DNA]</scope>
</reference>
<keyword evidence="6 15" id="KW-0812">Transmembrane</keyword>
<comment type="subcellular location">
    <subcellularLocation>
        <location evidence="1">Cell membrane</location>
        <topology evidence="1">Multi-pass membrane protein</topology>
    </subcellularLocation>
</comment>
<dbReference type="PANTHER" id="PTHR20855:SF41">
    <property type="entry name" value="MEMBRANE PROGESTIN RECEPTOR ALPHA"/>
    <property type="match status" value="1"/>
</dbReference>
<dbReference type="Ensembl" id="ENSCMIT00000045801.1">
    <property type="protein sequence ID" value="ENSCMIP00000045155.1"/>
    <property type="gene ID" value="ENSCMIG00000018648.1"/>
</dbReference>
<evidence type="ECO:0000256" key="13">
    <source>
        <dbReference type="PIRSR" id="PIRSR604254-1"/>
    </source>
</evidence>
<accession>A0A4W3KF93</accession>
<organism evidence="16 17">
    <name type="scientific">Callorhinchus milii</name>
    <name type="common">Ghost shark</name>
    <dbReference type="NCBI Taxonomy" id="7868"/>
    <lineage>
        <taxon>Eukaryota</taxon>
        <taxon>Metazoa</taxon>
        <taxon>Chordata</taxon>
        <taxon>Craniata</taxon>
        <taxon>Vertebrata</taxon>
        <taxon>Chondrichthyes</taxon>
        <taxon>Holocephali</taxon>
        <taxon>Chimaeriformes</taxon>
        <taxon>Callorhinchidae</taxon>
        <taxon>Callorhinchus</taxon>
    </lineage>
</organism>
<evidence type="ECO:0000256" key="9">
    <source>
        <dbReference type="ARBA" id="ARBA00022989"/>
    </source>
</evidence>
<evidence type="ECO:0000256" key="15">
    <source>
        <dbReference type="SAM" id="Phobius"/>
    </source>
</evidence>
<keyword evidence="11 15" id="KW-0472">Membrane</keyword>
<feature type="transmembrane region" description="Helical" evidence="15">
    <location>
        <begin position="244"/>
        <end position="267"/>
    </location>
</feature>
<dbReference type="AlphaFoldDB" id="A0A4W3KF93"/>
<keyword evidence="12" id="KW-0675">Receptor</keyword>
<feature type="transmembrane region" description="Helical" evidence="15">
    <location>
        <begin position="457"/>
        <end position="477"/>
    </location>
</feature>
<feature type="transmembrane region" description="Helical" evidence="15">
    <location>
        <begin position="419"/>
        <end position="437"/>
    </location>
</feature>
<evidence type="ECO:0000256" key="12">
    <source>
        <dbReference type="ARBA" id="ARBA00023170"/>
    </source>
</evidence>
<keyword evidence="10" id="KW-0446">Lipid-binding</keyword>
<evidence type="ECO:0000256" key="2">
    <source>
        <dbReference type="ARBA" id="ARBA00007018"/>
    </source>
</evidence>
<proteinExistence type="inferred from homology"/>
<evidence type="ECO:0000256" key="10">
    <source>
        <dbReference type="ARBA" id="ARBA00023121"/>
    </source>
</evidence>
<dbReference type="GO" id="GO:0003707">
    <property type="term" value="F:nuclear steroid receptor activity"/>
    <property type="evidence" value="ECO:0007669"/>
    <property type="project" value="TreeGrafter"/>
</dbReference>
<comment type="similarity">
    <text evidence="2">Belongs to the ADIPOR family.</text>
</comment>
<evidence type="ECO:0000256" key="7">
    <source>
        <dbReference type="ARBA" id="ARBA00022782"/>
    </source>
</evidence>
<dbReference type="InterPro" id="IPR004254">
    <property type="entry name" value="AdipoR/HlyIII-related"/>
</dbReference>
<keyword evidence="9 15" id="KW-1133">Transmembrane helix</keyword>
<keyword evidence="13" id="KW-0479">Metal-binding</keyword>
<reference evidence="16" key="5">
    <citation type="submission" date="2025-09" db="UniProtKB">
        <authorList>
            <consortium name="Ensembl"/>
        </authorList>
    </citation>
    <scope>IDENTIFICATION</scope>
</reference>
<name>A0A4W3KF93_CALMI</name>
<keyword evidence="5" id="KW-0754">Steroid-binding</keyword>
<gene>
    <name evidence="16" type="primary">paqr7b</name>
</gene>
<dbReference type="PANTHER" id="PTHR20855">
    <property type="entry name" value="ADIPOR/PROGESTIN RECEPTOR-RELATED"/>
    <property type="match status" value="1"/>
</dbReference>
<evidence type="ECO:0000256" key="11">
    <source>
        <dbReference type="ARBA" id="ARBA00023136"/>
    </source>
</evidence>